<keyword evidence="2 3" id="KW-0786">Thiamine pyrophosphate</keyword>
<dbReference type="InterPro" id="IPR000399">
    <property type="entry name" value="TPP-bd_CS"/>
</dbReference>
<keyword evidence="8" id="KW-1185">Reference proteome</keyword>
<dbReference type="EMBL" id="AYYH01000002">
    <property type="protein sequence ID" value="KRN11380.1"/>
    <property type="molecule type" value="Genomic_DNA"/>
</dbReference>
<evidence type="ECO:0000259" key="5">
    <source>
        <dbReference type="Pfam" id="PF02775"/>
    </source>
</evidence>
<dbReference type="InterPro" id="IPR029061">
    <property type="entry name" value="THDP-binding"/>
</dbReference>
<dbReference type="PANTHER" id="PTHR42981">
    <property type="entry name" value="PYRUVATE DEHYDROGENASE [UBIQUINONE]"/>
    <property type="match status" value="1"/>
</dbReference>
<evidence type="ECO:0000256" key="3">
    <source>
        <dbReference type="RuleBase" id="RU362132"/>
    </source>
</evidence>
<name>A0A0R2EGM5_9LACO</name>
<dbReference type="PANTHER" id="PTHR42981:SF2">
    <property type="entry name" value="PYRUVATE DEHYDROGENASE [UBIQUINONE]"/>
    <property type="match status" value="1"/>
</dbReference>
<dbReference type="PATRIC" id="fig|1046596.6.peg.857"/>
<dbReference type="CDD" id="cd02014">
    <property type="entry name" value="TPP_POX"/>
    <property type="match status" value="1"/>
</dbReference>
<dbReference type="InterPro" id="IPR012001">
    <property type="entry name" value="Thiamin_PyroP_enz_TPP-bd_dom"/>
</dbReference>
<evidence type="ECO:0000256" key="2">
    <source>
        <dbReference type="ARBA" id="ARBA00023052"/>
    </source>
</evidence>
<dbReference type="InterPro" id="IPR047212">
    <property type="entry name" value="TPP_POXB-like"/>
</dbReference>
<comment type="similarity">
    <text evidence="1 3">Belongs to the TPP enzyme family.</text>
</comment>
<dbReference type="Gene3D" id="3.40.50.1220">
    <property type="entry name" value="TPP-binding domain"/>
    <property type="match status" value="1"/>
</dbReference>
<dbReference type="CDD" id="cd07039">
    <property type="entry name" value="TPP_PYR_POX"/>
    <property type="match status" value="1"/>
</dbReference>
<dbReference type="SUPFAM" id="SSF52467">
    <property type="entry name" value="DHS-like NAD/FAD-binding domain"/>
    <property type="match status" value="1"/>
</dbReference>
<dbReference type="InterPro" id="IPR029035">
    <property type="entry name" value="DHS-like_NAD/FAD-binding_dom"/>
</dbReference>
<dbReference type="AlphaFoldDB" id="A0A0R2EGM5"/>
<dbReference type="InterPro" id="IPR047211">
    <property type="entry name" value="POXB-like"/>
</dbReference>
<evidence type="ECO:0000313" key="8">
    <source>
        <dbReference type="Proteomes" id="UP000050898"/>
    </source>
</evidence>
<evidence type="ECO:0000259" key="4">
    <source>
        <dbReference type="Pfam" id="PF00205"/>
    </source>
</evidence>
<feature type="domain" description="Thiamine pyrophosphate enzyme central" evidence="4">
    <location>
        <begin position="202"/>
        <end position="329"/>
    </location>
</feature>
<evidence type="ECO:0000259" key="6">
    <source>
        <dbReference type="Pfam" id="PF02776"/>
    </source>
</evidence>
<dbReference type="Proteomes" id="UP000050898">
    <property type="component" value="Unassembled WGS sequence"/>
</dbReference>
<accession>A0A0R2EGM5</accession>
<dbReference type="InterPro" id="IPR047210">
    <property type="entry name" value="TPP_PYR_POXB-like"/>
</dbReference>
<keyword evidence="7" id="KW-0670">Pyruvate</keyword>
<dbReference type="Pfam" id="PF02775">
    <property type="entry name" value="TPP_enzyme_C"/>
    <property type="match status" value="1"/>
</dbReference>
<dbReference type="SUPFAM" id="SSF52518">
    <property type="entry name" value="Thiamin diphosphate-binding fold (THDP-binding)"/>
    <property type="match status" value="2"/>
</dbReference>
<evidence type="ECO:0000256" key="1">
    <source>
        <dbReference type="ARBA" id="ARBA00007812"/>
    </source>
</evidence>
<protein>
    <submittedName>
        <fullName evidence="7">Pyruvate oxidase</fullName>
    </submittedName>
</protein>
<dbReference type="InterPro" id="IPR012000">
    <property type="entry name" value="Thiamin_PyroP_enz_cen_dom"/>
</dbReference>
<comment type="caution">
    <text evidence="7">The sequence shown here is derived from an EMBL/GenBank/DDBJ whole genome shotgun (WGS) entry which is preliminary data.</text>
</comment>
<dbReference type="Pfam" id="PF02776">
    <property type="entry name" value="TPP_enzyme_N"/>
    <property type="match status" value="1"/>
</dbReference>
<feature type="domain" description="Thiamine pyrophosphate enzyme TPP-binding" evidence="5">
    <location>
        <begin position="389"/>
        <end position="538"/>
    </location>
</feature>
<reference evidence="7 8" key="1">
    <citation type="journal article" date="2015" name="Genome Announc.">
        <title>Expanding the biotechnology potential of lactobacilli through comparative genomics of 213 strains and associated genera.</title>
        <authorList>
            <person name="Sun Z."/>
            <person name="Harris H.M."/>
            <person name="McCann A."/>
            <person name="Guo C."/>
            <person name="Argimon S."/>
            <person name="Zhang W."/>
            <person name="Yang X."/>
            <person name="Jeffery I.B."/>
            <person name="Cooney J.C."/>
            <person name="Kagawa T.F."/>
            <person name="Liu W."/>
            <person name="Song Y."/>
            <person name="Salvetti E."/>
            <person name="Wrobel A."/>
            <person name="Rasinkangas P."/>
            <person name="Parkhill J."/>
            <person name="Rea M.C."/>
            <person name="O'Sullivan O."/>
            <person name="Ritari J."/>
            <person name="Douillard F.P."/>
            <person name="Paul Ross R."/>
            <person name="Yang R."/>
            <person name="Briner A.E."/>
            <person name="Felis G.E."/>
            <person name="de Vos W.M."/>
            <person name="Barrangou R."/>
            <person name="Klaenhammer T.R."/>
            <person name="Caufield P.W."/>
            <person name="Cui Y."/>
            <person name="Zhang H."/>
            <person name="O'Toole P.W."/>
        </authorList>
    </citation>
    <scope>NUCLEOTIDE SEQUENCE [LARGE SCALE GENOMIC DNA]</scope>
    <source>
        <strain evidence="7 8">DSM 20444</strain>
    </source>
</reference>
<organism evidence="7 8">
    <name type="scientific">Liquorilactobacillus mali KCTC 3596 = DSM 20444</name>
    <dbReference type="NCBI Taxonomy" id="1046596"/>
    <lineage>
        <taxon>Bacteria</taxon>
        <taxon>Bacillati</taxon>
        <taxon>Bacillota</taxon>
        <taxon>Bacilli</taxon>
        <taxon>Lactobacillales</taxon>
        <taxon>Lactobacillaceae</taxon>
        <taxon>Liquorilactobacillus</taxon>
    </lineage>
</organism>
<dbReference type="Pfam" id="PF00205">
    <property type="entry name" value="TPP_enzyme_M"/>
    <property type="match status" value="1"/>
</dbReference>
<sequence length="589" mass="64387">MYLGEIIMAKITAGQALAKVLIDWDIDHIYGITADSINNTVDGFYKEKAKINYIQVRHEEVGALAAAADAKLTGKIGVSFGSAGPGAVHLLNGLYDAKMDRVPTLAIVGQSATGVMNTNFFQEMNQDPMFVDVAEFHKQVVSAEQIPYVVDEAIRSAYATKSVSVVIIPDDLSGQKIEFNGFKTKPLKVTTTQVVPKQADVTTVLDALKEAKNPILWIGKGAYGARKEVVAVSEKFGLPVLSTAPATGVMPTSHKNFMGSWGRLGTKPAFEAGLMSDLVLFVGTNFPFVRYLPETIKFIQVNNNLADLGKQRDADITVLADSKLFLAELLKADFSVKERTFLKASQINKQNWDNWLDELASDDKAGLSAEGVMRAIKENSRNNAVFGLDVGNNTEWAIRQLPFDKQQRFSMSAWYGTMGFGLPAGLAGKLSYPNREVWTISGDGGYAMVMPDLLTEVKYNLPVINVILENKAFGFIQHEKLMAKQALYGIDLLGADWAHMAEDMGAIGFTVKNLGELNSAMKKISELQASGNTKPIVVDTKIKNVDPIDTSFVTVDENIFGKDTVEGYRKQYNISEGLQPALSTILNQI</sequence>
<proteinExistence type="inferred from homology"/>
<dbReference type="PROSITE" id="PS00187">
    <property type="entry name" value="TPP_ENZYMES"/>
    <property type="match status" value="1"/>
</dbReference>
<gene>
    <name evidence="7" type="ORF">FD00_GL000786</name>
</gene>
<dbReference type="GO" id="GO:0030976">
    <property type="term" value="F:thiamine pyrophosphate binding"/>
    <property type="evidence" value="ECO:0007669"/>
    <property type="project" value="InterPro"/>
</dbReference>
<dbReference type="InterPro" id="IPR011766">
    <property type="entry name" value="TPP_enzyme_TPP-bd"/>
</dbReference>
<dbReference type="GO" id="GO:0000287">
    <property type="term" value="F:magnesium ion binding"/>
    <property type="evidence" value="ECO:0007669"/>
    <property type="project" value="InterPro"/>
</dbReference>
<dbReference type="Gene3D" id="3.40.50.970">
    <property type="match status" value="2"/>
</dbReference>
<feature type="domain" description="Thiamine pyrophosphate enzyme N-terminal TPP-binding" evidence="6">
    <location>
        <begin position="12"/>
        <end position="126"/>
    </location>
</feature>
<evidence type="ECO:0000313" key="7">
    <source>
        <dbReference type="EMBL" id="KRN11380.1"/>
    </source>
</evidence>
<dbReference type="GO" id="GO:0003824">
    <property type="term" value="F:catalytic activity"/>
    <property type="evidence" value="ECO:0007669"/>
    <property type="project" value="InterPro"/>
</dbReference>